<keyword evidence="2" id="KW-1185">Reference proteome</keyword>
<comment type="caution">
    <text evidence="1">The sequence shown here is derived from an EMBL/GenBank/DDBJ whole genome shotgun (WGS) entry which is preliminary data.</text>
</comment>
<proteinExistence type="predicted"/>
<name>A0ABS2N4Z0_9BACI</name>
<evidence type="ECO:0000313" key="1">
    <source>
        <dbReference type="EMBL" id="MBM7573217.1"/>
    </source>
</evidence>
<dbReference type="EMBL" id="JAFBDR010000028">
    <property type="protein sequence ID" value="MBM7573217.1"/>
    <property type="molecule type" value="Genomic_DNA"/>
</dbReference>
<evidence type="ECO:0000313" key="2">
    <source>
        <dbReference type="Proteomes" id="UP001296943"/>
    </source>
</evidence>
<protein>
    <submittedName>
        <fullName evidence="1">Uncharacterized protein</fullName>
    </submittedName>
</protein>
<accession>A0ABS2N4Z0</accession>
<dbReference type="RefSeq" id="WP_204501873.1">
    <property type="nucleotide sequence ID" value="NZ_JAFBDR010000028.1"/>
</dbReference>
<gene>
    <name evidence="1" type="ORF">JOC48_003768</name>
</gene>
<dbReference type="Proteomes" id="UP001296943">
    <property type="component" value="Unassembled WGS sequence"/>
</dbReference>
<sequence>MFSEQIAIKLEIVARRALNIKKKGGMGGVISAQHIEKEHGAFTVICAALAPYYLNATEEERKTLNDIIERYKVLNENCSPEEYFKIIDRASEELKNLLNHLGVQDVE</sequence>
<organism evidence="1 2">
    <name type="scientific">Aquibacillus albus</name>
    <dbReference type="NCBI Taxonomy" id="1168171"/>
    <lineage>
        <taxon>Bacteria</taxon>
        <taxon>Bacillati</taxon>
        <taxon>Bacillota</taxon>
        <taxon>Bacilli</taxon>
        <taxon>Bacillales</taxon>
        <taxon>Bacillaceae</taxon>
        <taxon>Aquibacillus</taxon>
    </lineage>
</organism>
<reference evidence="1 2" key="1">
    <citation type="submission" date="2021-01" db="EMBL/GenBank/DDBJ databases">
        <title>Genomic Encyclopedia of Type Strains, Phase IV (KMG-IV): sequencing the most valuable type-strain genomes for metagenomic binning, comparative biology and taxonomic classification.</title>
        <authorList>
            <person name="Goeker M."/>
        </authorList>
    </citation>
    <scope>NUCLEOTIDE SEQUENCE [LARGE SCALE GENOMIC DNA]</scope>
    <source>
        <strain evidence="1 2">DSM 23711</strain>
    </source>
</reference>